<dbReference type="AlphaFoldDB" id="A0A419T0B1"/>
<dbReference type="InterPro" id="IPR022029">
    <property type="entry name" value="YoaR-like_PG-bd"/>
</dbReference>
<dbReference type="Pfam" id="PF12229">
    <property type="entry name" value="PG_binding_4"/>
    <property type="match status" value="1"/>
</dbReference>
<keyword evidence="1" id="KW-0732">Signal</keyword>
<accession>A0A419T0B1</accession>
<protein>
    <recommendedName>
        <fullName evidence="4">G5 domain-containing protein</fullName>
    </recommendedName>
</protein>
<dbReference type="EMBL" id="MCIA01000024">
    <property type="protein sequence ID" value="RKD30892.1"/>
    <property type="molecule type" value="Genomic_DNA"/>
</dbReference>
<dbReference type="SMART" id="SM01208">
    <property type="entry name" value="G5"/>
    <property type="match status" value="1"/>
</dbReference>
<keyword evidence="3" id="KW-0812">Transmembrane</keyword>
<name>A0A419T0B1_9FIRM</name>
<evidence type="ECO:0000256" key="3">
    <source>
        <dbReference type="SAM" id="Phobius"/>
    </source>
</evidence>
<gene>
    <name evidence="5" type="ORF">BET01_21025</name>
</gene>
<dbReference type="InterPro" id="IPR007391">
    <property type="entry name" value="Vancomycin_resist_VanW"/>
</dbReference>
<dbReference type="Proteomes" id="UP000284277">
    <property type="component" value="Unassembled WGS sequence"/>
</dbReference>
<reference evidence="5 6" key="1">
    <citation type="submission" date="2016-08" db="EMBL/GenBank/DDBJ databases">
        <title>A new outlook on sporulation: Clostridium algidixylanolyticum.</title>
        <authorList>
            <person name="Poppleton D.I."/>
            <person name="Gribaldo S."/>
        </authorList>
    </citation>
    <scope>NUCLEOTIDE SEQUENCE [LARGE SCALE GENOMIC DNA]</scope>
    <source>
        <strain evidence="5 6">SPL73</strain>
    </source>
</reference>
<feature type="region of interest" description="Disordered" evidence="2">
    <location>
        <begin position="445"/>
        <end position="505"/>
    </location>
</feature>
<evidence type="ECO:0000313" key="5">
    <source>
        <dbReference type="EMBL" id="RKD30892.1"/>
    </source>
</evidence>
<dbReference type="PANTHER" id="PTHR35788">
    <property type="entry name" value="EXPORTED PROTEIN-RELATED"/>
    <property type="match status" value="1"/>
</dbReference>
<evidence type="ECO:0000256" key="2">
    <source>
        <dbReference type="SAM" id="MobiDB-lite"/>
    </source>
</evidence>
<comment type="caution">
    <text evidence="5">The sequence shown here is derived from an EMBL/GenBank/DDBJ whole genome shotgun (WGS) entry which is preliminary data.</text>
</comment>
<evidence type="ECO:0000313" key="6">
    <source>
        <dbReference type="Proteomes" id="UP000284277"/>
    </source>
</evidence>
<dbReference type="PANTHER" id="PTHR35788:SF1">
    <property type="entry name" value="EXPORTED PROTEIN"/>
    <property type="match status" value="1"/>
</dbReference>
<feature type="compositionally biased region" description="Low complexity" evidence="2">
    <location>
        <begin position="471"/>
        <end position="486"/>
    </location>
</feature>
<feature type="region of interest" description="Disordered" evidence="2">
    <location>
        <begin position="42"/>
        <end position="64"/>
    </location>
</feature>
<organism evidence="5 6">
    <name type="scientific">Lacrimispora algidixylanolytica</name>
    <dbReference type="NCBI Taxonomy" id="94868"/>
    <lineage>
        <taxon>Bacteria</taxon>
        <taxon>Bacillati</taxon>
        <taxon>Bacillota</taxon>
        <taxon>Clostridia</taxon>
        <taxon>Lachnospirales</taxon>
        <taxon>Lachnospiraceae</taxon>
        <taxon>Lacrimispora</taxon>
    </lineage>
</organism>
<keyword evidence="3" id="KW-1133">Transmembrane helix</keyword>
<feature type="transmembrane region" description="Helical" evidence="3">
    <location>
        <begin position="21"/>
        <end position="39"/>
    </location>
</feature>
<sequence length="505" mass="55912">MIDKNRARKSRARKRNRSIGYGVLLLTALSAVWLLYSNVSKGSQANSGKHTEETKPGSSEQALDLRKKLKSARIGSTDLSGLTIEEAEDTMEERYQWELMVSAGEDTVLLDDLIDSQIKAIRKKLEETSPEETQQYEIDYEAMREPFTKQAAELANKWNQSPVGAQLESFDKETGAYKYKPGKDGRTLDQKKLVEQLMEAVKSENYLADVKAEFAQTPPERNEAQAKDLYKVIGSFETTTTDNKNRNKNISLAVNALNGLVLKPGEEFSFNNTTGNRTKEKGYQPAGAYRNGILIEEPGGGVCQVSTTLYHSIIESGFKTTERNSHSFAPSYVEKGQDAMVSFDGYAGPDLKFKNTSKNSLVIRASLEGKKLKISVVGIPFLDNGEKVTIRSEKVRDSAPVAPTYEENAAIPFGTEKIVDKGSIGSVYKSYRVIKKGDTVMKEEPLHNSSYKGKPAVIQRNTTHKPEETEPQTTPETHPETQAETTEIPHGPGVGLSEAQENVQP</sequence>
<dbReference type="InterPro" id="IPR052913">
    <property type="entry name" value="Glycopeptide_resist_protein"/>
</dbReference>
<keyword evidence="6" id="KW-1185">Reference proteome</keyword>
<proteinExistence type="predicted"/>
<feature type="domain" description="G5" evidence="4">
    <location>
        <begin position="385"/>
        <end position="464"/>
    </location>
</feature>
<dbReference type="InterPro" id="IPR011098">
    <property type="entry name" value="G5_dom"/>
</dbReference>
<keyword evidence="3" id="KW-0472">Membrane</keyword>
<dbReference type="RefSeq" id="WP_243117222.1">
    <property type="nucleotide sequence ID" value="NZ_MCIA01000024.1"/>
</dbReference>
<dbReference type="Pfam" id="PF04294">
    <property type="entry name" value="VanW"/>
    <property type="match status" value="1"/>
</dbReference>
<evidence type="ECO:0000259" key="4">
    <source>
        <dbReference type="PROSITE" id="PS51109"/>
    </source>
</evidence>
<evidence type="ECO:0000256" key="1">
    <source>
        <dbReference type="ARBA" id="ARBA00022729"/>
    </source>
</evidence>
<dbReference type="PROSITE" id="PS51109">
    <property type="entry name" value="G5"/>
    <property type="match status" value="1"/>
</dbReference>